<dbReference type="PANTHER" id="PTHR10151">
    <property type="entry name" value="ECTONUCLEOTIDE PYROPHOSPHATASE/PHOSPHODIESTERASE"/>
    <property type="match status" value="1"/>
</dbReference>
<organism evidence="2 3">
    <name type="scientific">Fasciola gigantica</name>
    <name type="common">Giant liver fluke</name>
    <dbReference type="NCBI Taxonomy" id="46835"/>
    <lineage>
        <taxon>Eukaryota</taxon>
        <taxon>Metazoa</taxon>
        <taxon>Spiralia</taxon>
        <taxon>Lophotrochozoa</taxon>
        <taxon>Platyhelminthes</taxon>
        <taxon>Trematoda</taxon>
        <taxon>Digenea</taxon>
        <taxon>Plagiorchiida</taxon>
        <taxon>Echinostomata</taxon>
        <taxon>Echinostomatoidea</taxon>
        <taxon>Fasciolidae</taxon>
        <taxon>Fasciola</taxon>
    </lineage>
</organism>
<dbReference type="GO" id="GO:0016787">
    <property type="term" value="F:hydrolase activity"/>
    <property type="evidence" value="ECO:0007669"/>
    <property type="project" value="UniProtKB-ARBA"/>
</dbReference>
<dbReference type="Gene3D" id="3.40.720.10">
    <property type="entry name" value="Alkaline Phosphatase, subunit A"/>
    <property type="match status" value="1"/>
</dbReference>
<protein>
    <submittedName>
        <fullName evidence="2">Phosphodiesterase-nucleotide pyrophosphatase</fullName>
    </submittedName>
</protein>
<name>A0A504ZAH2_FASGI</name>
<feature type="transmembrane region" description="Helical" evidence="1">
    <location>
        <begin position="31"/>
        <end position="57"/>
    </location>
</feature>
<comment type="caution">
    <text evidence="2">The sequence shown here is derived from an EMBL/GenBank/DDBJ whole genome shotgun (WGS) entry which is preliminary data.</text>
</comment>
<keyword evidence="1" id="KW-0812">Transmembrane</keyword>
<proteinExistence type="predicted"/>
<keyword evidence="3" id="KW-1185">Reference proteome</keyword>
<dbReference type="InterPro" id="IPR002591">
    <property type="entry name" value="Phosphodiest/P_Trfase"/>
</dbReference>
<keyword evidence="1" id="KW-0472">Membrane</keyword>
<reference evidence="2 3" key="1">
    <citation type="submission" date="2019-04" db="EMBL/GenBank/DDBJ databases">
        <title>Annotation for the trematode Fasciola gigantica.</title>
        <authorList>
            <person name="Choi Y.-J."/>
        </authorList>
    </citation>
    <scope>NUCLEOTIDE SEQUENCE [LARGE SCALE GENOMIC DNA]</scope>
    <source>
        <strain evidence="2">Uganda_cow_1</strain>
    </source>
</reference>
<dbReference type="Proteomes" id="UP000316759">
    <property type="component" value="Unassembled WGS sequence"/>
</dbReference>
<dbReference type="OrthoDB" id="415411at2759"/>
<sequence>MSDDYSSNGPYERLEASDVAAKRRRIRLLGLINISLCIVLTLVAVVLLGTLIPRIWYHHRLWPYSDSPCSGPSSYCPIVLISMDGFRHDYLELVRARYGPGALPNFARFQQGGVRAMRSINAYPTITLPNHHTLVTGINPESHGVVANNVRDTKFPNTVFEMNNQTSLNEAPWVKDWPEPIWVTLQRTGRLAGSLLWPLTDGPVQGDLPFMQVSQFTLVNQPMTRYAYTKRVSDLLWWLHNPRFRLDLILAYFDEPDETGHAFGPESEEVAQRVVELDTVLGLLMDGLAKEGLQDQVDIILTADHGMAATNKSRVIPLDQYVDPNWYSYTQLSTMGFLYPSPGANWKMCIRSCMEPMNTCEFIDPKMCRPICISA</sequence>
<gene>
    <name evidence="2" type="ORF">FGIG_05818</name>
</gene>
<dbReference type="AlphaFoldDB" id="A0A504ZAH2"/>
<dbReference type="STRING" id="46835.A0A504ZAH2"/>
<evidence type="ECO:0000313" key="2">
    <source>
        <dbReference type="EMBL" id="TPP66848.1"/>
    </source>
</evidence>
<keyword evidence="1" id="KW-1133">Transmembrane helix</keyword>
<dbReference type="CDD" id="cd16018">
    <property type="entry name" value="Enpp"/>
    <property type="match status" value="1"/>
</dbReference>
<accession>A0A504ZAH2</accession>
<dbReference type="InterPro" id="IPR017850">
    <property type="entry name" value="Alkaline_phosphatase_core_sf"/>
</dbReference>
<evidence type="ECO:0000313" key="3">
    <source>
        <dbReference type="Proteomes" id="UP000316759"/>
    </source>
</evidence>
<dbReference type="Pfam" id="PF01663">
    <property type="entry name" value="Phosphodiest"/>
    <property type="match status" value="1"/>
</dbReference>
<evidence type="ECO:0000256" key="1">
    <source>
        <dbReference type="SAM" id="Phobius"/>
    </source>
</evidence>
<dbReference type="EMBL" id="SUNJ01001343">
    <property type="protein sequence ID" value="TPP66848.1"/>
    <property type="molecule type" value="Genomic_DNA"/>
</dbReference>
<dbReference type="SUPFAM" id="SSF53649">
    <property type="entry name" value="Alkaline phosphatase-like"/>
    <property type="match status" value="1"/>
</dbReference>
<dbReference type="PANTHER" id="PTHR10151:SF120">
    <property type="entry name" value="BIS(5'-ADENOSYL)-TRIPHOSPHATASE"/>
    <property type="match status" value="1"/>
</dbReference>